<dbReference type="Gene3D" id="3.30.160.60">
    <property type="entry name" value="Classic Zinc Finger"/>
    <property type="match status" value="1"/>
</dbReference>
<protein>
    <recommendedName>
        <fullName evidence="3">B box-type domain-containing protein</fullName>
    </recommendedName>
</protein>
<evidence type="ECO:0000313" key="4">
    <source>
        <dbReference type="EMBL" id="KAL3874705.1"/>
    </source>
</evidence>
<comment type="caution">
    <text evidence="4">The sequence shown here is derived from an EMBL/GenBank/DDBJ whole genome shotgun (WGS) entry which is preliminary data.</text>
</comment>
<feature type="compositionally biased region" description="Basic and acidic residues" evidence="2">
    <location>
        <begin position="515"/>
        <end position="525"/>
    </location>
</feature>
<feature type="region of interest" description="Disordered" evidence="2">
    <location>
        <begin position="451"/>
        <end position="528"/>
    </location>
</feature>
<dbReference type="Proteomes" id="UP001634394">
    <property type="component" value="Unassembled WGS sequence"/>
</dbReference>
<feature type="domain" description="B box-type" evidence="3">
    <location>
        <begin position="29"/>
        <end position="71"/>
    </location>
</feature>
<organism evidence="4 5">
    <name type="scientific">Sinanodonta woodiana</name>
    <name type="common">Chinese pond mussel</name>
    <name type="synonym">Anodonta woodiana</name>
    <dbReference type="NCBI Taxonomy" id="1069815"/>
    <lineage>
        <taxon>Eukaryota</taxon>
        <taxon>Metazoa</taxon>
        <taxon>Spiralia</taxon>
        <taxon>Lophotrochozoa</taxon>
        <taxon>Mollusca</taxon>
        <taxon>Bivalvia</taxon>
        <taxon>Autobranchia</taxon>
        <taxon>Heteroconchia</taxon>
        <taxon>Palaeoheterodonta</taxon>
        <taxon>Unionida</taxon>
        <taxon>Unionoidea</taxon>
        <taxon>Unionidae</taxon>
        <taxon>Unioninae</taxon>
        <taxon>Sinanodonta</taxon>
    </lineage>
</organism>
<dbReference type="InterPro" id="IPR000315">
    <property type="entry name" value="Znf_B-box"/>
</dbReference>
<sequence>MCGDKKETTGIAFPRKNQFVNLQSADNCQYFSACEIHTSKLKIYFCSDHGEALCSDCVVEHKNQNCNTEPIENKIKEVKKTADDIFSDQRFENVSECLCIVDDTDMMLDLFYLKMKKKIIDCKERIARELGVSIQDQELIRHIYDDVQRADQIVSHNIFTHNTLDELLSIKNSCGSVMYNLKLSEQAEALPTFVATISKDFEHLLEYDGDPLKLSLADWSVQHSSSCVEDEGTQPYKPSDNSDLQGAVLWETDNNDSDGLKEYDNSFDDSDDNDDPDDTKEEEEVTEDIEDVTANENHDSLTIYDASLPNQDLAEQPKLQSNRPHRKDGGLLKSIDYRRKIEYSSELSSYETLTNKSISNRDSDSATSISKSTSDGIKYATSLFKVKTASDTLSKPYVDTVTNYRRSISESNVAATSSFHGISPTFSESNTPRKITSDSTTKKNLYLYRSSSTDVSHSSVKGKPQGEIRSETETPNVPKLTPSSESSITAVNTNRVSQPGTQSPSGHSITPTTERSQHNEVRERTSLISVAPGMEIRSQLPQIKEDFSVEQCVGIVISDRFILTSNEKRLQKRRFEDSKLIEDTELSNMTSLCLVPSSGEISVLQTNKSIRVYSPAVSKWHFKADISLPYQCICCWKVDRLDSWKTYVFVVSYTNDIHQDCINMVTINHDCSFPKSNKECECITPKDSVLLTSETFPSIRGVNSLGAMSRDQQLLISAIDGLVCVKVSGGENAEISWTCPFRTNISQIACDDNYVYVCVPNEKRVAKVSKNGEIITANILPTEIAADRIAVKENTVLVGSFFHHDWTCKVYRITF</sequence>
<keyword evidence="5" id="KW-1185">Reference proteome</keyword>
<keyword evidence="1" id="KW-0479">Metal-binding</keyword>
<keyword evidence="1" id="KW-0862">Zinc</keyword>
<feature type="region of interest" description="Disordered" evidence="2">
    <location>
        <begin position="252"/>
        <end position="297"/>
    </location>
</feature>
<accession>A0ABD3WQF6</accession>
<dbReference type="CDD" id="cd19756">
    <property type="entry name" value="Bbox2"/>
    <property type="match status" value="1"/>
</dbReference>
<evidence type="ECO:0000313" key="5">
    <source>
        <dbReference type="Proteomes" id="UP001634394"/>
    </source>
</evidence>
<dbReference type="EMBL" id="JBJQND010000006">
    <property type="protein sequence ID" value="KAL3874705.1"/>
    <property type="molecule type" value="Genomic_DNA"/>
</dbReference>
<name>A0ABD3WQF6_SINWO</name>
<evidence type="ECO:0000259" key="3">
    <source>
        <dbReference type="PROSITE" id="PS50119"/>
    </source>
</evidence>
<dbReference type="GO" id="GO:0008270">
    <property type="term" value="F:zinc ion binding"/>
    <property type="evidence" value="ECO:0007669"/>
    <property type="project" value="UniProtKB-KW"/>
</dbReference>
<dbReference type="PROSITE" id="PS50119">
    <property type="entry name" value="ZF_BBOX"/>
    <property type="match status" value="1"/>
</dbReference>
<evidence type="ECO:0000256" key="1">
    <source>
        <dbReference type="PROSITE-ProRule" id="PRU00024"/>
    </source>
</evidence>
<feature type="region of interest" description="Disordered" evidence="2">
    <location>
        <begin position="419"/>
        <end position="439"/>
    </location>
</feature>
<evidence type="ECO:0000256" key="2">
    <source>
        <dbReference type="SAM" id="MobiDB-lite"/>
    </source>
</evidence>
<dbReference type="SUPFAM" id="SSF57845">
    <property type="entry name" value="B-box zinc-binding domain"/>
    <property type="match status" value="1"/>
</dbReference>
<dbReference type="AlphaFoldDB" id="A0ABD3WQF6"/>
<proteinExistence type="predicted"/>
<feature type="compositionally biased region" description="Polar residues" evidence="2">
    <location>
        <begin position="481"/>
        <end position="514"/>
    </location>
</feature>
<gene>
    <name evidence="4" type="ORF">ACJMK2_037680</name>
</gene>
<reference evidence="4 5" key="1">
    <citation type="submission" date="2024-11" db="EMBL/GenBank/DDBJ databases">
        <title>Chromosome-level genome assembly of the freshwater bivalve Anodonta woodiana.</title>
        <authorList>
            <person name="Chen X."/>
        </authorList>
    </citation>
    <scope>NUCLEOTIDE SEQUENCE [LARGE SCALE GENOMIC DNA]</scope>
    <source>
        <strain evidence="4">MN2024</strain>
        <tissue evidence="4">Gills</tissue>
    </source>
</reference>
<feature type="compositionally biased region" description="Acidic residues" evidence="2">
    <location>
        <begin position="265"/>
        <end position="293"/>
    </location>
</feature>
<keyword evidence="1" id="KW-0863">Zinc-finger</keyword>